<evidence type="ECO:0000313" key="1">
    <source>
        <dbReference type="EMBL" id="CAG6787690.1"/>
    </source>
</evidence>
<reference evidence="1" key="1">
    <citation type="submission" date="2021-05" db="EMBL/GenBank/DDBJ databases">
        <authorList>
            <person name="Alioto T."/>
            <person name="Alioto T."/>
            <person name="Gomez Garrido J."/>
        </authorList>
    </citation>
    <scope>NUCLEOTIDE SEQUENCE</scope>
</reference>
<sequence length="105" mass="11962">MGHVYDSELSVFAISPKLSNEGSYSVWGLWTVCEEINFIIYIFSSLSPLHFDEHQFYSLVTLPCGCQDRYIQGGLLMEPGTNQNRIRNSDNRLFKLISPPKGETL</sequence>
<accession>A0A8D9BRV6</accession>
<name>A0A8D9BRV6_9HEMI</name>
<dbReference type="EMBL" id="HBUF01655513">
    <property type="protein sequence ID" value="CAG6787690.1"/>
    <property type="molecule type" value="Transcribed_RNA"/>
</dbReference>
<organism evidence="1">
    <name type="scientific">Cacopsylla melanoneura</name>
    <dbReference type="NCBI Taxonomy" id="428564"/>
    <lineage>
        <taxon>Eukaryota</taxon>
        <taxon>Metazoa</taxon>
        <taxon>Ecdysozoa</taxon>
        <taxon>Arthropoda</taxon>
        <taxon>Hexapoda</taxon>
        <taxon>Insecta</taxon>
        <taxon>Pterygota</taxon>
        <taxon>Neoptera</taxon>
        <taxon>Paraneoptera</taxon>
        <taxon>Hemiptera</taxon>
        <taxon>Sternorrhyncha</taxon>
        <taxon>Psylloidea</taxon>
        <taxon>Psyllidae</taxon>
        <taxon>Psyllinae</taxon>
        <taxon>Cacopsylla</taxon>
    </lineage>
</organism>
<proteinExistence type="predicted"/>
<protein>
    <submittedName>
        <fullName evidence="1">Uncharacterized protein</fullName>
    </submittedName>
</protein>
<dbReference type="AlphaFoldDB" id="A0A8D9BRV6"/>